<dbReference type="Proteomes" id="UP000260780">
    <property type="component" value="Unassembled WGS sequence"/>
</dbReference>
<name>A0A3E4WAS5_9BACT</name>
<dbReference type="Gene3D" id="2.60.40.2620">
    <property type="entry name" value="Fimbrillin-like"/>
    <property type="match status" value="1"/>
</dbReference>
<dbReference type="Gene3D" id="2.60.40.2630">
    <property type="match status" value="1"/>
</dbReference>
<protein>
    <recommendedName>
        <fullName evidence="5">Fimbrillin family protein</fullName>
    </recommendedName>
</protein>
<evidence type="ECO:0000313" key="2">
    <source>
        <dbReference type="EMBL" id="RHM94044.1"/>
    </source>
</evidence>
<dbReference type="Proteomes" id="UP000285109">
    <property type="component" value="Unassembled WGS sequence"/>
</dbReference>
<evidence type="ECO:0000313" key="1">
    <source>
        <dbReference type="EMBL" id="RGM39326.1"/>
    </source>
</evidence>
<dbReference type="CDD" id="cd13121">
    <property type="entry name" value="BF2867_like_C"/>
    <property type="match status" value="1"/>
</dbReference>
<dbReference type="CDD" id="cd13120">
    <property type="entry name" value="BF2867_like_N"/>
    <property type="match status" value="1"/>
</dbReference>
<gene>
    <name evidence="2" type="ORF">DWZ34_13380</name>
    <name evidence="1" type="ORF">DXC17_09295</name>
</gene>
<dbReference type="EMBL" id="QSTF01000022">
    <property type="protein sequence ID" value="RGM39326.1"/>
    <property type="molecule type" value="Genomic_DNA"/>
</dbReference>
<evidence type="ECO:0000313" key="4">
    <source>
        <dbReference type="Proteomes" id="UP000285109"/>
    </source>
</evidence>
<dbReference type="EMBL" id="QRQK01000029">
    <property type="protein sequence ID" value="RHM94044.1"/>
    <property type="molecule type" value="Genomic_DNA"/>
</dbReference>
<dbReference type="PROSITE" id="PS51257">
    <property type="entry name" value="PROKAR_LIPOPROTEIN"/>
    <property type="match status" value="1"/>
</dbReference>
<evidence type="ECO:0000313" key="3">
    <source>
        <dbReference type="Proteomes" id="UP000260780"/>
    </source>
</evidence>
<dbReference type="InterPro" id="IPR042278">
    <property type="entry name" value="Mfa-like_1_N"/>
</dbReference>
<dbReference type="Pfam" id="PF13149">
    <property type="entry name" value="Mfa_like_1"/>
    <property type="match status" value="1"/>
</dbReference>
<comment type="caution">
    <text evidence="1">The sequence shown here is derived from an EMBL/GenBank/DDBJ whole genome shotgun (WGS) entry which is preliminary data.</text>
</comment>
<dbReference type="InterPro" id="IPR025049">
    <property type="entry name" value="Mfa-like_1"/>
</dbReference>
<organism evidence="1 3">
    <name type="scientific">Phocaeicola plebeius</name>
    <dbReference type="NCBI Taxonomy" id="310297"/>
    <lineage>
        <taxon>Bacteria</taxon>
        <taxon>Pseudomonadati</taxon>
        <taxon>Bacteroidota</taxon>
        <taxon>Bacteroidia</taxon>
        <taxon>Bacteroidales</taxon>
        <taxon>Bacteroidaceae</taxon>
        <taxon>Phocaeicola</taxon>
    </lineage>
</organism>
<reference evidence="3 4" key="1">
    <citation type="submission" date="2018-08" db="EMBL/GenBank/DDBJ databases">
        <title>A genome reference for cultivated species of the human gut microbiota.</title>
        <authorList>
            <person name="Zou Y."/>
            <person name="Xue W."/>
            <person name="Luo G."/>
        </authorList>
    </citation>
    <scope>NUCLEOTIDE SEQUENCE [LARGE SCALE GENOMIC DNA]</scope>
    <source>
        <strain evidence="2 4">AF31-28B-AC</strain>
        <strain evidence="1 3">OM08-14</strain>
    </source>
</reference>
<evidence type="ECO:0008006" key="5">
    <source>
        <dbReference type="Google" id="ProtNLM"/>
    </source>
</evidence>
<dbReference type="AlphaFoldDB" id="A0A3E4WAS5"/>
<dbReference type="STRING" id="310297.BHV76_06845"/>
<proteinExistence type="predicted"/>
<accession>A0A3E4WAS5</accession>
<sequence length="653" mass="69885">MKISNLLYMGALSTLALMSCTNNDDNSEWYGSEGIVFTTAIQSRVSGNTWNANDEVGIYMMNAGSGIEAATAQNKKYIAQTNGTLTAAPGNGIYLPESGNVDFIAYYPYTTSVSGNKLAVNVSDQSNPAAIDLIYSNGTKGVAATTATTISLGFTHQLTKVTLNVTKDETIETLNGLGVNIKGISTEGEFNLADGTLTATAGTNNKDVAMYIDAQGTTATATAIILPTAASTDQTSLNLTFNLNGQSFTHTISDASIFEKGTNVSFNAKLSINNGKPVVTVGNATISNWTEKPGGDINVDFDGGTQPGGETVVFEESFATSQGNFEIDNKQLPEGGTFVWKHDAGTPEGGSPYYYMKASAFINKAAKASESWLISPEVDLSTATNATLTFMHIINHAGDMQTQQTLWVTETSTENWQQVTIPNYPAGNNWNEVSSGNIDLSAYAGKKIKFAFKYVSTTAAAATWEVYDVKVVANGEGGGTVDPEPEPGTAETIFLETCGQTNVGSTKYKINDYTGWDNNETLTFRDEFAGEFQNADVRATSTLDNNVWLPAYTQSIEKPAGLKISGFNVSNYTSLSLEYDIAANVTPANQNIIKVRTDKGNLTIESKEFAANNKYQTVTVSLPDDITYIEFVSDADNTVGFRLDNIKLTGISK</sequence>
<dbReference type="NCBIfam" id="NF038128">
    <property type="entry name" value="choice_anch_J"/>
    <property type="match status" value="1"/>
</dbReference>
<dbReference type="RefSeq" id="WP_117747964.1">
    <property type="nucleotide sequence ID" value="NZ_CAUGGG010000025.1"/>
</dbReference>